<sequence>MFGAGRAVDGDQRQIQRCGDVHQAGVVGHCGVGQRQQVNRVAKLGAPGQVMHMRPLAGDVGGGCMVLLCAEYPYLVPALRQFVGECGVMR</sequence>
<proteinExistence type="predicted"/>
<protein>
    <submittedName>
        <fullName evidence="1">Uncharacterized protein</fullName>
    </submittedName>
</protein>
<dbReference type="EMBL" id="VSSQ01037204">
    <property type="protein sequence ID" value="MPM89832.1"/>
    <property type="molecule type" value="Genomic_DNA"/>
</dbReference>
<evidence type="ECO:0000313" key="1">
    <source>
        <dbReference type="EMBL" id="MPM89832.1"/>
    </source>
</evidence>
<gene>
    <name evidence="1" type="ORF">SDC9_136947</name>
</gene>
<name>A0A645DMS0_9ZZZZ</name>
<reference evidence="1" key="1">
    <citation type="submission" date="2019-08" db="EMBL/GenBank/DDBJ databases">
        <authorList>
            <person name="Kucharzyk K."/>
            <person name="Murdoch R.W."/>
            <person name="Higgins S."/>
            <person name="Loffler F."/>
        </authorList>
    </citation>
    <scope>NUCLEOTIDE SEQUENCE</scope>
</reference>
<accession>A0A645DMS0</accession>
<dbReference type="AlphaFoldDB" id="A0A645DMS0"/>
<comment type="caution">
    <text evidence="1">The sequence shown here is derived from an EMBL/GenBank/DDBJ whole genome shotgun (WGS) entry which is preliminary data.</text>
</comment>
<organism evidence="1">
    <name type="scientific">bioreactor metagenome</name>
    <dbReference type="NCBI Taxonomy" id="1076179"/>
    <lineage>
        <taxon>unclassified sequences</taxon>
        <taxon>metagenomes</taxon>
        <taxon>ecological metagenomes</taxon>
    </lineage>
</organism>